<name>A0A173RXE7_9FIRM</name>
<sequence length="388" mass="44803">MGRERKLDIYKVAIVIMSFRIVIVSATRLVDVPNIIDNLMIVSSVLFSLMDFIHYRKYSLRKILVIFFLGLLCCFTSFKTMDYNLLFDYFFILCCVNHDFYKMLTIMNRTKIITLIGCTCMAILFSLFGNPIMTITKNGLTNAYCFGFSHSNVYAELVFWCIVEYTFLLIVDNRMVKLKKLLIPFIIGLFVSYICVCRSAMAALFLWYMGIILSRKEMLPSYMLQKITRLIIPVIGVVYAVLVVIYANRSQNEVVQSLNILFSGRIGITAKIYETTGISILGKYVQRGIVDWDSYYLLNSVTIDGMYSSFMIQIGMLYLFGLSFFNWKSSKLYSGIECAAIIIFSVYGISEVAMLNGYYGFPLFLIVYYSLKNNVYLNGYRQRNMEIQ</sequence>
<organism evidence="2 3">
    <name type="scientific">Faecalibacterium prausnitzii</name>
    <dbReference type="NCBI Taxonomy" id="853"/>
    <lineage>
        <taxon>Bacteria</taxon>
        <taxon>Bacillati</taxon>
        <taxon>Bacillota</taxon>
        <taxon>Clostridia</taxon>
        <taxon>Eubacteriales</taxon>
        <taxon>Oscillospiraceae</taxon>
        <taxon>Faecalibacterium</taxon>
    </lineage>
</organism>
<keyword evidence="1" id="KW-1133">Transmembrane helix</keyword>
<feature type="transmembrane region" description="Helical" evidence="1">
    <location>
        <begin position="153"/>
        <end position="171"/>
    </location>
</feature>
<reference evidence="2 3" key="1">
    <citation type="submission" date="2015-09" db="EMBL/GenBank/DDBJ databases">
        <authorList>
            <consortium name="Pathogen Informatics"/>
        </authorList>
    </citation>
    <scope>NUCLEOTIDE SEQUENCE [LARGE SCALE GENOMIC DNA]</scope>
    <source>
        <strain evidence="2 3">2789STDY5834970</strain>
    </source>
</reference>
<feature type="transmembrane region" description="Helical" evidence="1">
    <location>
        <begin position="332"/>
        <end position="349"/>
    </location>
</feature>
<protein>
    <recommendedName>
        <fullName evidence="4">O-antigen ligase domain-containing protein</fullName>
    </recommendedName>
</protein>
<evidence type="ECO:0000313" key="3">
    <source>
        <dbReference type="Proteomes" id="UP000095649"/>
    </source>
</evidence>
<evidence type="ECO:0000256" key="1">
    <source>
        <dbReference type="SAM" id="Phobius"/>
    </source>
</evidence>
<keyword evidence="1" id="KW-0472">Membrane</keyword>
<feature type="transmembrane region" description="Helical" evidence="1">
    <location>
        <begin position="305"/>
        <end position="325"/>
    </location>
</feature>
<evidence type="ECO:0000313" key="2">
    <source>
        <dbReference type="EMBL" id="CUM81798.1"/>
    </source>
</evidence>
<keyword evidence="1" id="KW-0812">Transmembrane</keyword>
<feature type="transmembrane region" description="Helical" evidence="1">
    <location>
        <begin position="183"/>
        <end position="207"/>
    </location>
</feature>
<dbReference type="EMBL" id="CYXN01000003">
    <property type="protein sequence ID" value="CUM81798.1"/>
    <property type="molecule type" value="Genomic_DNA"/>
</dbReference>
<feature type="transmembrane region" description="Helical" evidence="1">
    <location>
        <begin position="227"/>
        <end position="247"/>
    </location>
</feature>
<gene>
    <name evidence="2" type="ORF">ERS852582_00675</name>
</gene>
<accession>A0A173RXE7</accession>
<dbReference type="Proteomes" id="UP000095649">
    <property type="component" value="Unassembled WGS sequence"/>
</dbReference>
<evidence type="ECO:0008006" key="4">
    <source>
        <dbReference type="Google" id="ProtNLM"/>
    </source>
</evidence>
<feature type="transmembrane region" description="Helical" evidence="1">
    <location>
        <begin position="12"/>
        <end position="29"/>
    </location>
</feature>
<feature type="transmembrane region" description="Helical" evidence="1">
    <location>
        <begin position="355"/>
        <end position="371"/>
    </location>
</feature>
<proteinExistence type="predicted"/>
<feature type="transmembrane region" description="Helical" evidence="1">
    <location>
        <begin position="60"/>
        <end position="78"/>
    </location>
</feature>
<feature type="transmembrane region" description="Helical" evidence="1">
    <location>
        <begin position="113"/>
        <end position="133"/>
    </location>
</feature>
<feature type="transmembrane region" description="Helical" evidence="1">
    <location>
        <begin position="35"/>
        <end position="53"/>
    </location>
</feature>
<dbReference type="AlphaFoldDB" id="A0A173RXE7"/>